<proteinExistence type="predicted"/>
<sequence>MVRDSGEDVPVDTLKLAAIRIRVQMKRTEGNQTVGITLYAGVLDEV</sequence>
<protein>
    <submittedName>
        <fullName evidence="1">Uncharacterized protein</fullName>
    </submittedName>
</protein>
<accession>A0ABV5WN61</accession>
<keyword evidence="2" id="KW-1185">Reference proteome</keyword>
<evidence type="ECO:0000313" key="2">
    <source>
        <dbReference type="Proteomes" id="UP001589609"/>
    </source>
</evidence>
<dbReference type="EMBL" id="JBHMAF010000194">
    <property type="protein sequence ID" value="MFB9761496.1"/>
    <property type="molecule type" value="Genomic_DNA"/>
</dbReference>
<gene>
    <name evidence="1" type="ORF">ACFFMS_24950</name>
</gene>
<organism evidence="1 2">
    <name type="scientific">Ectobacillus funiculus</name>
    <dbReference type="NCBI Taxonomy" id="137993"/>
    <lineage>
        <taxon>Bacteria</taxon>
        <taxon>Bacillati</taxon>
        <taxon>Bacillota</taxon>
        <taxon>Bacilli</taxon>
        <taxon>Bacillales</taxon>
        <taxon>Bacillaceae</taxon>
        <taxon>Ectobacillus</taxon>
    </lineage>
</organism>
<dbReference type="Proteomes" id="UP001589609">
    <property type="component" value="Unassembled WGS sequence"/>
</dbReference>
<name>A0ABV5WN61_9BACI</name>
<evidence type="ECO:0000313" key="1">
    <source>
        <dbReference type="EMBL" id="MFB9761496.1"/>
    </source>
</evidence>
<comment type="caution">
    <text evidence="1">The sequence shown here is derived from an EMBL/GenBank/DDBJ whole genome shotgun (WGS) entry which is preliminary data.</text>
</comment>
<reference evidence="1 2" key="1">
    <citation type="submission" date="2024-09" db="EMBL/GenBank/DDBJ databases">
        <authorList>
            <person name="Sun Q."/>
            <person name="Mori K."/>
        </authorList>
    </citation>
    <scope>NUCLEOTIDE SEQUENCE [LARGE SCALE GENOMIC DNA]</scope>
    <source>
        <strain evidence="1 2">JCM 11201</strain>
    </source>
</reference>